<gene>
    <name evidence="1" type="ORF">MITSMUL_04141</name>
</gene>
<protein>
    <recommendedName>
        <fullName evidence="3">PAS fold-4 domain-containing protein</fullName>
    </recommendedName>
</protein>
<organism evidence="1 2">
    <name type="scientific">Mitsuokella multacida DSM 20544</name>
    <dbReference type="NCBI Taxonomy" id="500635"/>
    <lineage>
        <taxon>Bacteria</taxon>
        <taxon>Bacillati</taxon>
        <taxon>Bacillota</taxon>
        <taxon>Negativicutes</taxon>
        <taxon>Selenomonadales</taxon>
        <taxon>Selenomonadaceae</taxon>
        <taxon>Mitsuokella</taxon>
    </lineage>
</organism>
<name>C9KLQ7_9FIRM</name>
<proteinExistence type="predicted"/>
<comment type="caution">
    <text evidence="1">The sequence shown here is derived from an EMBL/GenBank/DDBJ whole genome shotgun (WGS) entry which is preliminary data.</text>
</comment>
<dbReference type="eggNOG" id="ENOG5032UW0">
    <property type="taxonomic scope" value="Bacteria"/>
</dbReference>
<reference evidence="1" key="1">
    <citation type="submission" date="2009-09" db="EMBL/GenBank/DDBJ databases">
        <authorList>
            <person name="Weinstock G."/>
            <person name="Sodergren E."/>
            <person name="Clifton S."/>
            <person name="Fulton L."/>
            <person name="Fulton B."/>
            <person name="Courtney L."/>
            <person name="Fronick C."/>
            <person name="Harrison M."/>
            <person name="Strong C."/>
            <person name="Farmer C."/>
            <person name="Delahaunty K."/>
            <person name="Markovic C."/>
            <person name="Hall O."/>
            <person name="Minx P."/>
            <person name="Tomlinson C."/>
            <person name="Mitreva M."/>
            <person name="Nelson J."/>
            <person name="Hou S."/>
            <person name="Wollam A."/>
            <person name="Pepin K.H."/>
            <person name="Johnson M."/>
            <person name="Bhonagiri V."/>
            <person name="Nash W.E."/>
            <person name="Warren W."/>
            <person name="Chinwalla A."/>
            <person name="Mardis E.R."/>
            <person name="Wilson R.K."/>
        </authorList>
    </citation>
    <scope>NUCLEOTIDE SEQUENCE [LARGE SCALE GENOMIC DNA]</scope>
    <source>
        <strain evidence="1">DSM 20544</strain>
    </source>
</reference>
<sequence length="113" mass="12821">MDNQNVIDAFHMMWDNFPEPVMLIQKSRQIYAVNKKAASMGLNTEMKCSQIGTEPHHGCLCNKAADEKKAVYITYETPLGQAYGYWIPVAGHEEYLLHFGVGYTFEYPKAGAR</sequence>
<dbReference type="PATRIC" id="fig|500635.8.peg.506"/>
<dbReference type="AlphaFoldDB" id="C9KLQ7"/>
<evidence type="ECO:0000313" key="2">
    <source>
        <dbReference type="Proteomes" id="UP000003671"/>
    </source>
</evidence>
<dbReference type="HOGENOM" id="CLU_164523_0_0_9"/>
<dbReference type="EMBL" id="ABWK02000012">
    <property type="protein sequence ID" value="EEX69071.1"/>
    <property type="molecule type" value="Genomic_DNA"/>
</dbReference>
<keyword evidence="2" id="KW-1185">Reference proteome</keyword>
<accession>C9KLQ7</accession>
<dbReference type="Proteomes" id="UP000003671">
    <property type="component" value="Unassembled WGS sequence"/>
</dbReference>
<evidence type="ECO:0008006" key="3">
    <source>
        <dbReference type="Google" id="ProtNLM"/>
    </source>
</evidence>
<dbReference type="STRING" id="500635.MITSMUL_04141"/>
<evidence type="ECO:0000313" key="1">
    <source>
        <dbReference type="EMBL" id="EEX69071.1"/>
    </source>
</evidence>